<protein>
    <submittedName>
        <fullName evidence="1">Uncharacterized protein</fullName>
    </submittedName>
</protein>
<dbReference type="Proteomes" id="UP001420932">
    <property type="component" value="Unassembled WGS sequence"/>
</dbReference>
<accession>A0AAP0L210</accession>
<organism evidence="1 2">
    <name type="scientific">Stephania yunnanensis</name>
    <dbReference type="NCBI Taxonomy" id="152371"/>
    <lineage>
        <taxon>Eukaryota</taxon>
        <taxon>Viridiplantae</taxon>
        <taxon>Streptophyta</taxon>
        <taxon>Embryophyta</taxon>
        <taxon>Tracheophyta</taxon>
        <taxon>Spermatophyta</taxon>
        <taxon>Magnoliopsida</taxon>
        <taxon>Ranunculales</taxon>
        <taxon>Menispermaceae</taxon>
        <taxon>Menispermoideae</taxon>
        <taxon>Cissampelideae</taxon>
        <taxon>Stephania</taxon>
    </lineage>
</organism>
<evidence type="ECO:0000313" key="2">
    <source>
        <dbReference type="Proteomes" id="UP001420932"/>
    </source>
</evidence>
<evidence type="ECO:0000313" key="1">
    <source>
        <dbReference type="EMBL" id="KAK9162841.1"/>
    </source>
</evidence>
<gene>
    <name evidence="1" type="ORF">Syun_003743</name>
</gene>
<keyword evidence="2" id="KW-1185">Reference proteome</keyword>
<reference evidence="1 2" key="1">
    <citation type="submission" date="2024-01" db="EMBL/GenBank/DDBJ databases">
        <title>Genome assemblies of Stephania.</title>
        <authorList>
            <person name="Yang L."/>
        </authorList>
    </citation>
    <scope>NUCLEOTIDE SEQUENCE [LARGE SCALE GENOMIC DNA]</scope>
    <source>
        <strain evidence="1">YNDBR</strain>
        <tissue evidence="1">Leaf</tissue>
    </source>
</reference>
<dbReference type="AlphaFoldDB" id="A0AAP0L210"/>
<comment type="caution">
    <text evidence="1">The sequence shown here is derived from an EMBL/GenBank/DDBJ whole genome shotgun (WGS) entry which is preliminary data.</text>
</comment>
<sequence length="57" mass="6692">MLCFNSPCSHFFIRCHRRVTSHVHMDSSIFVRHDVLQFSAEDDRIVALNQEKEKEGS</sequence>
<dbReference type="EMBL" id="JBBNAF010000002">
    <property type="protein sequence ID" value="KAK9162841.1"/>
    <property type="molecule type" value="Genomic_DNA"/>
</dbReference>
<name>A0AAP0L210_9MAGN</name>
<proteinExistence type="predicted"/>